<dbReference type="HOGENOM" id="CLU_1035093_0_0_1"/>
<dbReference type="EMBL" id="KN823520">
    <property type="protein sequence ID" value="KIO16605.1"/>
    <property type="molecule type" value="Genomic_DNA"/>
</dbReference>
<sequence>MTSRGSDRSPNGHVAGQRLAAHPLPVPSQHRSSTKKHSHRDPKSSKSKATYSRSRLDQDEESDDARCPSDVSMEDGSEETLSKASPSAQADGVGKSTDVDSKSGGPFIGKLQGMIKKEPGYIRWAEEGSDAILIPNDKIFVAKALHKHFGKIKGAEGAGSLWVQKEMPLPDDPIPPDLAQERPPAASVAPRPSAQADLEARMDALQNTLNMVLSMLNASMASRPSGRPDLEARIDELQNTLNTVLSELSANKGYGRAIVRRKWLIASRA</sequence>
<evidence type="ECO:0000313" key="2">
    <source>
        <dbReference type="EMBL" id="KIO16605.1"/>
    </source>
</evidence>
<feature type="region of interest" description="Disordered" evidence="1">
    <location>
        <begin position="171"/>
        <end position="194"/>
    </location>
</feature>
<keyword evidence="3" id="KW-1185">Reference proteome</keyword>
<evidence type="ECO:0000256" key="1">
    <source>
        <dbReference type="SAM" id="MobiDB-lite"/>
    </source>
</evidence>
<gene>
    <name evidence="2" type="ORF">M407DRAFT_33742</name>
</gene>
<dbReference type="Proteomes" id="UP000054248">
    <property type="component" value="Unassembled WGS sequence"/>
</dbReference>
<feature type="compositionally biased region" description="Low complexity" evidence="1">
    <location>
        <begin position="182"/>
        <end position="194"/>
    </location>
</feature>
<name>A0A0C3PQ09_9AGAM</name>
<protein>
    <submittedName>
        <fullName evidence="2">Uncharacterized protein</fullName>
    </submittedName>
</protein>
<dbReference type="AlphaFoldDB" id="A0A0C3PQ09"/>
<feature type="region of interest" description="Disordered" evidence="1">
    <location>
        <begin position="1"/>
        <end position="105"/>
    </location>
</feature>
<reference evidence="2 3" key="1">
    <citation type="submission" date="2014-04" db="EMBL/GenBank/DDBJ databases">
        <authorList>
            <consortium name="DOE Joint Genome Institute"/>
            <person name="Kuo A."/>
            <person name="Girlanda M."/>
            <person name="Perotto S."/>
            <person name="Kohler A."/>
            <person name="Nagy L.G."/>
            <person name="Floudas D."/>
            <person name="Copeland A."/>
            <person name="Barry K.W."/>
            <person name="Cichocki N."/>
            <person name="Veneault-Fourrey C."/>
            <person name="LaButti K."/>
            <person name="Lindquist E.A."/>
            <person name="Lipzen A."/>
            <person name="Lundell T."/>
            <person name="Morin E."/>
            <person name="Murat C."/>
            <person name="Sun H."/>
            <person name="Tunlid A."/>
            <person name="Henrissat B."/>
            <person name="Grigoriev I.V."/>
            <person name="Hibbett D.S."/>
            <person name="Martin F."/>
            <person name="Nordberg H.P."/>
            <person name="Cantor M.N."/>
            <person name="Hua S.X."/>
        </authorList>
    </citation>
    <scope>NUCLEOTIDE SEQUENCE [LARGE SCALE GENOMIC DNA]</scope>
    <source>
        <strain evidence="2 3">MUT 4182</strain>
    </source>
</reference>
<proteinExistence type="predicted"/>
<evidence type="ECO:0000313" key="3">
    <source>
        <dbReference type="Proteomes" id="UP000054248"/>
    </source>
</evidence>
<accession>A0A0C3PQ09</accession>
<reference evidence="3" key="2">
    <citation type="submission" date="2015-01" db="EMBL/GenBank/DDBJ databases">
        <title>Evolutionary Origins and Diversification of the Mycorrhizal Mutualists.</title>
        <authorList>
            <consortium name="DOE Joint Genome Institute"/>
            <consortium name="Mycorrhizal Genomics Consortium"/>
            <person name="Kohler A."/>
            <person name="Kuo A."/>
            <person name="Nagy L.G."/>
            <person name="Floudas D."/>
            <person name="Copeland A."/>
            <person name="Barry K.W."/>
            <person name="Cichocki N."/>
            <person name="Veneault-Fourrey C."/>
            <person name="LaButti K."/>
            <person name="Lindquist E.A."/>
            <person name="Lipzen A."/>
            <person name="Lundell T."/>
            <person name="Morin E."/>
            <person name="Murat C."/>
            <person name="Riley R."/>
            <person name="Ohm R."/>
            <person name="Sun H."/>
            <person name="Tunlid A."/>
            <person name="Henrissat B."/>
            <person name="Grigoriev I.V."/>
            <person name="Hibbett D.S."/>
            <person name="Martin F."/>
        </authorList>
    </citation>
    <scope>NUCLEOTIDE SEQUENCE [LARGE SCALE GENOMIC DNA]</scope>
    <source>
        <strain evidence="3">MUT 4182</strain>
    </source>
</reference>
<organism evidence="2 3">
    <name type="scientific">Tulasnella calospora MUT 4182</name>
    <dbReference type="NCBI Taxonomy" id="1051891"/>
    <lineage>
        <taxon>Eukaryota</taxon>
        <taxon>Fungi</taxon>
        <taxon>Dikarya</taxon>
        <taxon>Basidiomycota</taxon>
        <taxon>Agaricomycotina</taxon>
        <taxon>Agaricomycetes</taxon>
        <taxon>Cantharellales</taxon>
        <taxon>Tulasnellaceae</taxon>
        <taxon>Tulasnella</taxon>
    </lineage>
</organism>